<feature type="region of interest" description="Disordered" evidence="1">
    <location>
        <begin position="1"/>
        <end position="23"/>
    </location>
</feature>
<evidence type="ECO:0000256" key="2">
    <source>
        <dbReference type="SAM" id="Phobius"/>
    </source>
</evidence>
<feature type="compositionally biased region" description="Basic and acidic residues" evidence="1">
    <location>
        <begin position="167"/>
        <end position="178"/>
    </location>
</feature>
<dbReference type="AlphaFoldDB" id="A0A850PQG0"/>
<reference evidence="3 4" key="1">
    <citation type="submission" date="2020-05" db="EMBL/GenBank/DDBJ databases">
        <title>Draft genome sequence of Mycobacterium hippocampi DL, isolated from European seabass, Dicentrarchus labrax, reared in fish farms.</title>
        <authorList>
            <person name="Stathopoulou P."/>
            <person name="Asimakis E."/>
            <person name="Tzokas K."/>
            <person name="Batargias C."/>
            <person name="Tsiamis G."/>
        </authorList>
    </citation>
    <scope>NUCLEOTIDE SEQUENCE [LARGE SCALE GENOMIC DNA]</scope>
    <source>
        <strain evidence="3 4">DL</strain>
    </source>
</reference>
<evidence type="ECO:0000313" key="3">
    <source>
        <dbReference type="EMBL" id="NVN49886.1"/>
    </source>
</evidence>
<dbReference type="Proteomes" id="UP000570517">
    <property type="component" value="Unassembled WGS sequence"/>
</dbReference>
<name>A0A850PQG0_9MYCO</name>
<accession>A0A850PQG0</accession>
<comment type="caution">
    <text evidence="3">The sequence shown here is derived from an EMBL/GenBank/DDBJ whole genome shotgun (WGS) entry which is preliminary data.</text>
</comment>
<sequence>MTAAVQRRDEFGAREGSTPGMRPPRAFVRRTGALLAVGSAALHGAALGPGVTPWLAALTVVMLAGCLYCAYELVTRDSVRAWVLVALMNLGMVAVHLPLTGAHHHGAHPGVPAAVPTAMELATVVAIAEILLAAAVLFVRTRALAPEVIAPCQSGRHDAGGNTGRPVGRDVDRLPESR</sequence>
<evidence type="ECO:0000256" key="1">
    <source>
        <dbReference type="SAM" id="MobiDB-lite"/>
    </source>
</evidence>
<feature type="transmembrane region" description="Helical" evidence="2">
    <location>
        <begin position="81"/>
        <end position="99"/>
    </location>
</feature>
<feature type="transmembrane region" description="Helical" evidence="2">
    <location>
        <begin position="54"/>
        <end position="74"/>
    </location>
</feature>
<feature type="region of interest" description="Disordered" evidence="1">
    <location>
        <begin position="155"/>
        <end position="178"/>
    </location>
</feature>
<keyword evidence="2" id="KW-1133">Transmembrane helix</keyword>
<keyword evidence="2" id="KW-0812">Transmembrane</keyword>
<protein>
    <submittedName>
        <fullName evidence="3">Uncharacterized protein</fullName>
    </submittedName>
</protein>
<keyword evidence="2" id="KW-0472">Membrane</keyword>
<feature type="transmembrane region" description="Helical" evidence="2">
    <location>
        <begin position="119"/>
        <end position="139"/>
    </location>
</feature>
<organism evidence="3 4">
    <name type="scientific">Mycolicibacterium hippocampi</name>
    <dbReference type="NCBI Taxonomy" id="659824"/>
    <lineage>
        <taxon>Bacteria</taxon>
        <taxon>Bacillati</taxon>
        <taxon>Actinomycetota</taxon>
        <taxon>Actinomycetes</taxon>
        <taxon>Mycobacteriales</taxon>
        <taxon>Mycobacteriaceae</taxon>
        <taxon>Mycolicibacterium</taxon>
    </lineage>
</organism>
<dbReference type="EMBL" id="JABFYL010000018">
    <property type="protein sequence ID" value="NVN49886.1"/>
    <property type="molecule type" value="Genomic_DNA"/>
</dbReference>
<gene>
    <name evidence="3" type="ORF">HLY00_189</name>
</gene>
<feature type="transmembrane region" description="Helical" evidence="2">
    <location>
        <begin position="31"/>
        <end position="48"/>
    </location>
</feature>
<keyword evidence="4" id="KW-1185">Reference proteome</keyword>
<evidence type="ECO:0000313" key="4">
    <source>
        <dbReference type="Proteomes" id="UP000570517"/>
    </source>
</evidence>
<feature type="compositionally biased region" description="Basic and acidic residues" evidence="1">
    <location>
        <begin position="1"/>
        <end position="13"/>
    </location>
</feature>
<proteinExistence type="predicted"/>